<dbReference type="EMBL" id="JARJLG010000150">
    <property type="protein sequence ID" value="KAJ7736212.1"/>
    <property type="molecule type" value="Genomic_DNA"/>
</dbReference>
<evidence type="ECO:0000313" key="3">
    <source>
        <dbReference type="Proteomes" id="UP001215280"/>
    </source>
</evidence>
<keyword evidence="1" id="KW-0732">Signal</keyword>
<evidence type="ECO:0000313" key="2">
    <source>
        <dbReference type="EMBL" id="KAJ7736212.1"/>
    </source>
</evidence>
<dbReference type="AlphaFoldDB" id="A0AAD7MWW3"/>
<accession>A0AAD7MWW3</accession>
<name>A0AAD7MWW3_9AGAR</name>
<proteinExistence type="predicted"/>
<comment type="caution">
    <text evidence="2">The sequence shown here is derived from an EMBL/GenBank/DDBJ whole genome shotgun (WGS) entry which is preliminary data.</text>
</comment>
<dbReference type="Proteomes" id="UP001215280">
    <property type="component" value="Unassembled WGS sequence"/>
</dbReference>
<feature type="signal peptide" evidence="1">
    <location>
        <begin position="1"/>
        <end position="21"/>
    </location>
</feature>
<protein>
    <submittedName>
        <fullName evidence="2">Uncharacterized protein</fullName>
    </submittedName>
</protein>
<feature type="chain" id="PRO_5041927053" evidence="1">
    <location>
        <begin position="22"/>
        <end position="176"/>
    </location>
</feature>
<gene>
    <name evidence="2" type="ORF">DFH07DRAFT_986885</name>
</gene>
<sequence length="176" mass="17827">MARLLFAFVALACMLMSHPLAAPLDHRSAAIPADQLSCGEAQSAALAESIQDARNNLSAINTASVLPPSFVSSFPRSIGTSNTILALQAQLALANATANTIAVTGDVFARTPPAATVAHVVADLHTAQTSLKGFVGNNATIAAVQAARASISASLINAQQVLAVDCDANQTVVAAP</sequence>
<reference evidence="2" key="1">
    <citation type="submission" date="2023-03" db="EMBL/GenBank/DDBJ databases">
        <title>Massive genome expansion in bonnet fungi (Mycena s.s.) driven by repeated elements and novel gene families across ecological guilds.</title>
        <authorList>
            <consortium name="Lawrence Berkeley National Laboratory"/>
            <person name="Harder C.B."/>
            <person name="Miyauchi S."/>
            <person name="Viragh M."/>
            <person name="Kuo A."/>
            <person name="Thoen E."/>
            <person name="Andreopoulos B."/>
            <person name="Lu D."/>
            <person name="Skrede I."/>
            <person name="Drula E."/>
            <person name="Henrissat B."/>
            <person name="Morin E."/>
            <person name="Kohler A."/>
            <person name="Barry K."/>
            <person name="LaButti K."/>
            <person name="Morin E."/>
            <person name="Salamov A."/>
            <person name="Lipzen A."/>
            <person name="Mereny Z."/>
            <person name="Hegedus B."/>
            <person name="Baldrian P."/>
            <person name="Stursova M."/>
            <person name="Weitz H."/>
            <person name="Taylor A."/>
            <person name="Grigoriev I.V."/>
            <person name="Nagy L.G."/>
            <person name="Martin F."/>
            <person name="Kauserud H."/>
        </authorList>
    </citation>
    <scope>NUCLEOTIDE SEQUENCE</scope>
    <source>
        <strain evidence="2">CBHHK188m</strain>
    </source>
</reference>
<keyword evidence="3" id="KW-1185">Reference proteome</keyword>
<evidence type="ECO:0000256" key="1">
    <source>
        <dbReference type="SAM" id="SignalP"/>
    </source>
</evidence>
<organism evidence="2 3">
    <name type="scientific">Mycena maculata</name>
    <dbReference type="NCBI Taxonomy" id="230809"/>
    <lineage>
        <taxon>Eukaryota</taxon>
        <taxon>Fungi</taxon>
        <taxon>Dikarya</taxon>
        <taxon>Basidiomycota</taxon>
        <taxon>Agaricomycotina</taxon>
        <taxon>Agaricomycetes</taxon>
        <taxon>Agaricomycetidae</taxon>
        <taxon>Agaricales</taxon>
        <taxon>Marasmiineae</taxon>
        <taxon>Mycenaceae</taxon>
        <taxon>Mycena</taxon>
    </lineage>
</organism>